<dbReference type="InterPro" id="IPR004528">
    <property type="entry name" value="KdsB"/>
</dbReference>
<dbReference type="SUPFAM" id="SSF53448">
    <property type="entry name" value="Nucleotide-diphospho-sugar transferases"/>
    <property type="match status" value="1"/>
</dbReference>
<dbReference type="HAMAP" id="MF_00057">
    <property type="entry name" value="KdsB"/>
    <property type="match status" value="1"/>
</dbReference>
<dbReference type="GO" id="GO:0009103">
    <property type="term" value="P:lipopolysaccharide biosynthetic process"/>
    <property type="evidence" value="ECO:0007669"/>
    <property type="project" value="UniProtKB-UniRule"/>
</dbReference>
<dbReference type="InterPro" id="IPR029044">
    <property type="entry name" value="Nucleotide-diphossugar_trans"/>
</dbReference>
<keyword evidence="2 5" id="KW-0808">Transferase</keyword>
<dbReference type="EMBL" id="DRBS01000041">
    <property type="protein sequence ID" value="HDD43434.1"/>
    <property type="molecule type" value="Genomic_DNA"/>
</dbReference>
<comment type="catalytic activity">
    <reaction evidence="5">
        <text>3-deoxy-alpha-D-manno-oct-2-ulosonate + CTP = CMP-3-deoxy-beta-D-manno-octulosonate + diphosphate</text>
        <dbReference type="Rhea" id="RHEA:23448"/>
        <dbReference type="ChEBI" id="CHEBI:33019"/>
        <dbReference type="ChEBI" id="CHEBI:37563"/>
        <dbReference type="ChEBI" id="CHEBI:85986"/>
        <dbReference type="ChEBI" id="CHEBI:85987"/>
        <dbReference type="EC" id="2.7.7.38"/>
    </reaction>
</comment>
<evidence type="ECO:0000256" key="1">
    <source>
        <dbReference type="ARBA" id="ARBA00004370"/>
    </source>
</evidence>
<dbReference type="Proteomes" id="UP000886289">
    <property type="component" value="Unassembled WGS sequence"/>
</dbReference>
<dbReference type="EC" id="2.7.7.38" evidence="5"/>
<gene>
    <name evidence="5 6" type="primary">kdsB</name>
    <name evidence="6" type="ORF">ENG63_01030</name>
</gene>
<dbReference type="GO" id="GO:0005829">
    <property type="term" value="C:cytosol"/>
    <property type="evidence" value="ECO:0007669"/>
    <property type="project" value="TreeGrafter"/>
</dbReference>
<dbReference type="NCBIfam" id="TIGR00466">
    <property type="entry name" value="kdsB"/>
    <property type="match status" value="1"/>
</dbReference>
<evidence type="ECO:0000256" key="4">
    <source>
        <dbReference type="ARBA" id="ARBA00022985"/>
    </source>
</evidence>
<dbReference type="Gene3D" id="3.90.550.10">
    <property type="entry name" value="Spore Coat Polysaccharide Biosynthesis Protein SpsA, Chain A"/>
    <property type="match status" value="1"/>
</dbReference>
<dbReference type="GO" id="GO:0033468">
    <property type="term" value="P:CMP-keto-3-deoxy-D-manno-octulosonic acid biosynthetic process"/>
    <property type="evidence" value="ECO:0007669"/>
    <property type="project" value="UniProtKB-UniRule"/>
</dbReference>
<dbReference type="PANTHER" id="PTHR42866:SF2">
    <property type="entry name" value="3-DEOXY-MANNO-OCTULOSONATE CYTIDYLYLTRANSFERASE, MITOCHONDRIAL"/>
    <property type="match status" value="1"/>
</dbReference>
<keyword evidence="4 5" id="KW-0448">Lipopolysaccharide biosynthesis</keyword>
<proteinExistence type="inferred from homology"/>
<dbReference type="Pfam" id="PF02348">
    <property type="entry name" value="CTP_transf_3"/>
    <property type="match status" value="1"/>
</dbReference>
<dbReference type="InterPro" id="IPR003329">
    <property type="entry name" value="Cytidylyl_trans"/>
</dbReference>
<protein>
    <recommendedName>
        <fullName evidence="5">3-deoxy-manno-octulosonate cytidylyltransferase</fullName>
        <ecNumber evidence="5">2.7.7.38</ecNumber>
    </recommendedName>
    <alternativeName>
        <fullName evidence="5">CMP-2-keto-3-deoxyoctulosonic acid synthase</fullName>
        <shortName evidence="5">CKS</shortName>
        <shortName evidence="5">CMP-KDO synthase</shortName>
    </alternativeName>
</protein>
<comment type="similarity">
    <text evidence="5">Belongs to the KdsB family.</text>
</comment>
<keyword evidence="5" id="KW-0963">Cytoplasm</keyword>
<accession>A0A7C0U1G9</accession>
<comment type="subcellular location">
    <subcellularLocation>
        <location evidence="5">Cytoplasm</location>
    </subcellularLocation>
    <subcellularLocation>
        <location evidence="1">Membrane</location>
    </subcellularLocation>
</comment>
<comment type="pathway">
    <text evidence="5">Nucleotide-sugar biosynthesis; CMP-3-deoxy-D-manno-octulosonate biosynthesis; CMP-3-deoxy-D-manno-octulosonate from 3-deoxy-D-manno-octulosonate and CTP: step 1/1.</text>
</comment>
<organism evidence="6">
    <name type="scientific">Desulfofervidus auxilii</name>
    <dbReference type="NCBI Taxonomy" id="1621989"/>
    <lineage>
        <taxon>Bacteria</taxon>
        <taxon>Pseudomonadati</taxon>
        <taxon>Thermodesulfobacteriota</taxon>
        <taxon>Candidatus Desulfofervidia</taxon>
        <taxon>Candidatus Desulfofervidales</taxon>
        <taxon>Candidatus Desulfofervidaceae</taxon>
        <taxon>Candidatus Desulfofervidus</taxon>
    </lineage>
</organism>
<dbReference type="GO" id="GO:0016020">
    <property type="term" value="C:membrane"/>
    <property type="evidence" value="ECO:0007669"/>
    <property type="project" value="UniProtKB-SubCell"/>
</dbReference>
<evidence type="ECO:0000256" key="3">
    <source>
        <dbReference type="ARBA" id="ARBA00022695"/>
    </source>
</evidence>
<dbReference type="NCBIfam" id="NF009905">
    <property type="entry name" value="PRK13368.1"/>
    <property type="match status" value="1"/>
</dbReference>
<dbReference type="CDD" id="cd02517">
    <property type="entry name" value="CMP-KDO-Synthetase"/>
    <property type="match status" value="1"/>
</dbReference>
<dbReference type="PANTHER" id="PTHR42866">
    <property type="entry name" value="3-DEOXY-MANNO-OCTULOSONATE CYTIDYLYLTRANSFERASE"/>
    <property type="match status" value="1"/>
</dbReference>
<sequence length="285" mass="32863">MAIICPKCGRQYDVVLFDFQSYILCDCGYKITKEDLHRRFLLTSAVYVIIPARYQSTRFPGKVLVKWQKKPLIQHVYECANKSPLPKAVFIATDDKRIANCVKTFKGNVIMTSSKHPSGTDRLAEAAQLLKLSPTDIIVNVQGDMPYFPPQIIEEVANPLLNNPFLTMATLVCKITDTKEIYDPNCVKVVFSQNGRAIYFSRSPIPYYRDETKTIYYKHIGIYAYRKAFLDKYIKLSQTPLEKAECLEQLRVLEHGYTIYINITEHEVIDINTPEDLKKLEKINF</sequence>
<dbReference type="UniPathway" id="UPA00358">
    <property type="reaction ID" value="UER00476"/>
</dbReference>
<dbReference type="NCBIfam" id="NF003950">
    <property type="entry name" value="PRK05450.1-3"/>
    <property type="match status" value="1"/>
</dbReference>
<dbReference type="AlphaFoldDB" id="A0A7C0U1G9"/>
<comment type="function">
    <text evidence="5">Activates KDO (a required 8-carbon sugar) for incorporation into bacterial lipopolysaccharide in Gram-negative bacteria.</text>
</comment>
<dbReference type="GO" id="GO:0008690">
    <property type="term" value="F:3-deoxy-manno-octulosonate cytidylyltransferase activity"/>
    <property type="evidence" value="ECO:0007669"/>
    <property type="project" value="UniProtKB-UniRule"/>
</dbReference>
<evidence type="ECO:0000256" key="2">
    <source>
        <dbReference type="ARBA" id="ARBA00022679"/>
    </source>
</evidence>
<reference evidence="6" key="1">
    <citation type="journal article" date="2020" name="mSystems">
        <title>Genome- and Community-Level Interaction Insights into Carbon Utilization and Element Cycling Functions of Hydrothermarchaeota in Hydrothermal Sediment.</title>
        <authorList>
            <person name="Zhou Z."/>
            <person name="Liu Y."/>
            <person name="Xu W."/>
            <person name="Pan J."/>
            <person name="Luo Z.H."/>
            <person name="Li M."/>
        </authorList>
    </citation>
    <scope>NUCLEOTIDE SEQUENCE [LARGE SCALE GENOMIC DNA]</scope>
    <source>
        <strain evidence="6">HyVt-233</strain>
    </source>
</reference>
<evidence type="ECO:0000256" key="5">
    <source>
        <dbReference type="HAMAP-Rule" id="MF_00057"/>
    </source>
</evidence>
<name>A0A7C0U1G9_DESA2</name>
<comment type="caution">
    <text evidence="6">The sequence shown here is derived from an EMBL/GenBank/DDBJ whole genome shotgun (WGS) entry which is preliminary data.</text>
</comment>
<keyword evidence="3 5" id="KW-0548">Nucleotidyltransferase</keyword>
<dbReference type="NCBIfam" id="NF003952">
    <property type="entry name" value="PRK05450.1-5"/>
    <property type="match status" value="1"/>
</dbReference>
<dbReference type="FunFam" id="3.90.550.10:FF:000011">
    <property type="entry name" value="3-deoxy-manno-octulosonate cytidylyltransferase"/>
    <property type="match status" value="1"/>
</dbReference>
<evidence type="ECO:0000313" key="6">
    <source>
        <dbReference type="EMBL" id="HDD43434.1"/>
    </source>
</evidence>